<feature type="chain" id="PRO_5009887320" evidence="1">
    <location>
        <begin position="24"/>
        <end position="159"/>
    </location>
</feature>
<proteinExistence type="predicted"/>
<dbReference type="AlphaFoldDB" id="A0A1L9PTY2"/>
<dbReference type="EMBL" id="KV878132">
    <property type="protein sequence ID" value="OJJ04885.1"/>
    <property type="molecule type" value="Genomic_DNA"/>
</dbReference>
<accession>A0A1L9PTY2</accession>
<dbReference type="Proteomes" id="UP000184073">
    <property type="component" value="Unassembled WGS sequence"/>
</dbReference>
<reference evidence="3" key="1">
    <citation type="journal article" date="2017" name="Genome Biol.">
        <title>Comparative genomics reveals high biological diversity and specific adaptations in the industrially and medically important fungal genus Aspergillus.</title>
        <authorList>
            <person name="de Vries R.P."/>
            <person name="Riley R."/>
            <person name="Wiebenga A."/>
            <person name="Aguilar-Osorio G."/>
            <person name="Amillis S."/>
            <person name="Uchima C.A."/>
            <person name="Anderluh G."/>
            <person name="Asadollahi M."/>
            <person name="Askin M."/>
            <person name="Barry K."/>
            <person name="Battaglia E."/>
            <person name="Bayram O."/>
            <person name="Benocci T."/>
            <person name="Braus-Stromeyer S.A."/>
            <person name="Caldana C."/>
            <person name="Canovas D."/>
            <person name="Cerqueira G.C."/>
            <person name="Chen F."/>
            <person name="Chen W."/>
            <person name="Choi C."/>
            <person name="Clum A."/>
            <person name="Dos Santos R.A."/>
            <person name="Damasio A.R."/>
            <person name="Diallinas G."/>
            <person name="Emri T."/>
            <person name="Fekete E."/>
            <person name="Flipphi M."/>
            <person name="Freyberg S."/>
            <person name="Gallo A."/>
            <person name="Gournas C."/>
            <person name="Habgood R."/>
            <person name="Hainaut M."/>
            <person name="Harispe M.L."/>
            <person name="Henrissat B."/>
            <person name="Hilden K.S."/>
            <person name="Hope R."/>
            <person name="Hossain A."/>
            <person name="Karabika E."/>
            <person name="Karaffa L."/>
            <person name="Karanyi Z."/>
            <person name="Krasevec N."/>
            <person name="Kuo A."/>
            <person name="Kusch H."/>
            <person name="LaButti K."/>
            <person name="Lagendijk E.L."/>
            <person name="Lapidus A."/>
            <person name="Levasseur A."/>
            <person name="Lindquist E."/>
            <person name="Lipzen A."/>
            <person name="Logrieco A.F."/>
            <person name="MacCabe A."/>
            <person name="Maekelae M.R."/>
            <person name="Malavazi I."/>
            <person name="Melin P."/>
            <person name="Meyer V."/>
            <person name="Mielnichuk N."/>
            <person name="Miskei M."/>
            <person name="Molnar A.P."/>
            <person name="Mule G."/>
            <person name="Ngan C.Y."/>
            <person name="Orejas M."/>
            <person name="Orosz E."/>
            <person name="Ouedraogo J.P."/>
            <person name="Overkamp K.M."/>
            <person name="Park H.-S."/>
            <person name="Perrone G."/>
            <person name="Piumi F."/>
            <person name="Punt P.J."/>
            <person name="Ram A.F."/>
            <person name="Ramon A."/>
            <person name="Rauscher S."/>
            <person name="Record E."/>
            <person name="Riano-Pachon D.M."/>
            <person name="Robert V."/>
            <person name="Roehrig J."/>
            <person name="Ruller R."/>
            <person name="Salamov A."/>
            <person name="Salih N.S."/>
            <person name="Samson R.A."/>
            <person name="Sandor E."/>
            <person name="Sanguinetti M."/>
            <person name="Schuetze T."/>
            <person name="Sepcic K."/>
            <person name="Shelest E."/>
            <person name="Sherlock G."/>
            <person name="Sophianopoulou V."/>
            <person name="Squina F.M."/>
            <person name="Sun H."/>
            <person name="Susca A."/>
            <person name="Todd R.B."/>
            <person name="Tsang A."/>
            <person name="Unkles S.E."/>
            <person name="van de Wiele N."/>
            <person name="van Rossen-Uffink D."/>
            <person name="Oliveira J.V."/>
            <person name="Vesth T.C."/>
            <person name="Visser J."/>
            <person name="Yu J.-H."/>
            <person name="Zhou M."/>
            <person name="Andersen M.R."/>
            <person name="Archer D.B."/>
            <person name="Baker S.E."/>
            <person name="Benoit I."/>
            <person name="Brakhage A.A."/>
            <person name="Braus G.H."/>
            <person name="Fischer R."/>
            <person name="Frisvad J.C."/>
            <person name="Goldman G.H."/>
            <person name="Houbraken J."/>
            <person name="Oakley B."/>
            <person name="Pocsi I."/>
            <person name="Scazzocchio C."/>
            <person name="Seiboth B."/>
            <person name="vanKuyk P.A."/>
            <person name="Wortman J."/>
            <person name="Dyer P.S."/>
            <person name="Grigoriev I.V."/>
        </authorList>
    </citation>
    <scope>NUCLEOTIDE SEQUENCE [LARGE SCALE GENOMIC DNA]</scope>
    <source>
        <strain evidence="3">CBS 583.65</strain>
    </source>
</reference>
<feature type="signal peptide" evidence="1">
    <location>
        <begin position="1"/>
        <end position="23"/>
    </location>
</feature>
<evidence type="ECO:0000256" key="1">
    <source>
        <dbReference type="SAM" id="SignalP"/>
    </source>
</evidence>
<sequence length="159" mass="15980">MHFFTTTAVSALAALSLVQFCPAPPAVIGAVAGGLGGGAISGGIAAGTQNSRRDLPSGVSQESIDQCTQQINDQGTPVNVYSTGDDCASPIPPKYTHLLTSLAARADDVPPACMNLAAVLLDNPAQAGGPVPTPMGSASLEYTGLTEQDKTDLQNALSA</sequence>
<organism evidence="2 3">
    <name type="scientific">Aspergillus versicolor CBS 583.65</name>
    <dbReference type="NCBI Taxonomy" id="1036611"/>
    <lineage>
        <taxon>Eukaryota</taxon>
        <taxon>Fungi</taxon>
        <taxon>Dikarya</taxon>
        <taxon>Ascomycota</taxon>
        <taxon>Pezizomycotina</taxon>
        <taxon>Eurotiomycetes</taxon>
        <taxon>Eurotiomycetidae</taxon>
        <taxon>Eurotiales</taxon>
        <taxon>Aspergillaceae</taxon>
        <taxon>Aspergillus</taxon>
        <taxon>Aspergillus subgen. Nidulantes</taxon>
    </lineage>
</organism>
<keyword evidence="3" id="KW-1185">Reference proteome</keyword>
<protein>
    <submittedName>
        <fullName evidence="2">Uncharacterized protein</fullName>
    </submittedName>
</protein>
<dbReference type="STRING" id="1036611.A0A1L9PTY2"/>
<dbReference type="OrthoDB" id="4161406at2759"/>
<dbReference type="GeneID" id="63725969"/>
<dbReference type="VEuPathDB" id="FungiDB:ASPVEDRAFT_31314"/>
<evidence type="ECO:0000313" key="2">
    <source>
        <dbReference type="EMBL" id="OJJ04885.1"/>
    </source>
</evidence>
<gene>
    <name evidence="2" type="ORF">ASPVEDRAFT_31314</name>
</gene>
<evidence type="ECO:0000313" key="3">
    <source>
        <dbReference type="Proteomes" id="UP000184073"/>
    </source>
</evidence>
<dbReference type="RefSeq" id="XP_040670647.1">
    <property type="nucleotide sequence ID" value="XM_040810458.1"/>
</dbReference>
<keyword evidence="1" id="KW-0732">Signal</keyword>
<name>A0A1L9PTY2_ASPVE</name>